<keyword evidence="2" id="KW-1185">Reference proteome</keyword>
<dbReference type="AlphaFoldDB" id="A0A158BMJ4"/>
<name>A0A158BMJ4_9BURK</name>
<dbReference type="EMBL" id="FCOF02000016">
    <property type="protein sequence ID" value="SAK71210.1"/>
    <property type="molecule type" value="Genomic_DNA"/>
</dbReference>
<evidence type="ECO:0000313" key="1">
    <source>
        <dbReference type="EMBL" id="SAK71210.1"/>
    </source>
</evidence>
<dbReference type="RefSeq" id="WP_061125538.1">
    <property type="nucleotide sequence ID" value="NZ_FCOF02000016.1"/>
</dbReference>
<protein>
    <submittedName>
        <fullName evidence="1">Uncharacterized protein</fullName>
    </submittedName>
</protein>
<proteinExistence type="predicted"/>
<reference evidence="1" key="1">
    <citation type="submission" date="2016-01" db="EMBL/GenBank/DDBJ databases">
        <authorList>
            <person name="Peeters C."/>
        </authorList>
    </citation>
    <scope>NUCLEOTIDE SEQUENCE [LARGE SCALE GENOMIC DNA]</scope>
    <source>
        <strain evidence="1">LMG 29318</strain>
    </source>
</reference>
<evidence type="ECO:0000313" key="2">
    <source>
        <dbReference type="Proteomes" id="UP000054870"/>
    </source>
</evidence>
<dbReference type="Proteomes" id="UP000054870">
    <property type="component" value="Unassembled WGS sequence"/>
</dbReference>
<comment type="caution">
    <text evidence="1">The sequence shown here is derived from an EMBL/GenBank/DDBJ whole genome shotgun (WGS) entry which is preliminary data.</text>
</comment>
<sequence length="72" mass="7906">MVSLSRSYAPGVGSLILLAHDAFRFLRQREVRETTRQHARNAFLPSRAQRLKSAVIVPESAKVATTSVTAPS</sequence>
<gene>
    <name evidence="1" type="ORF">AWB75_03699</name>
</gene>
<accession>A0A158BMJ4</accession>
<organism evidence="1 2">
    <name type="scientific">Caballeronia catudaia</name>
    <dbReference type="NCBI Taxonomy" id="1777136"/>
    <lineage>
        <taxon>Bacteria</taxon>
        <taxon>Pseudomonadati</taxon>
        <taxon>Pseudomonadota</taxon>
        <taxon>Betaproteobacteria</taxon>
        <taxon>Burkholderiales</taxon>
        <taxon>Burkholderiaceae</taxon>
        <taxon>Caballeronia</taxon>
    </lineage>
</organism>